<dbReference type="AlphaFoldDB" id="A0A918RZU0"/>
<keyword evidence="1" id="KW-0812">Transmembrane</keyword>
<organism evidence="2 3">
    <name type="scientific">Devosia pacifica</name>
    <dbReference type="NCBI Taxonomy" id="1335967"/>
    <lineage>
        <taxon>Bacteria</taxon>
        <taxon>Pseudomonadati</taxon>
        <taxon>Pseudomonadota</taxon>
        <taxon>Alphaproteobacteria</taxon>
        <taxon>Hyphomicrobiales</taxon>
        <taxon>Devosiaceae</taxon>
        <taxon>Devosia</taxon>
    </lineage>
</organism>
<proteinExistence type="predicted"/>
<comment type="caution">
    <text evidence="2">The sequence shown here is derived from an EMBL/GenBank/DDBJ whole genome shotgun (WGS) entry which is preliminary data.</text>
</comment>
<accession>A0A918RZU0</accession>
<protein>
    <submittedName>
        <fullName evidence="2">Uncharacterized protein</fullName>
    </submittedName>
</protein>
<reference evidence="2" key="1">
    <citation type="journal article" date="2014" name="Int. J. Syst. Evol. Microbiol.">
        <title>Complete genome sequence of Corynebacterium casei LMG S-19264T (=DSM 44701T), isolated from a smear-ripened cheese.</title>
        <authorList>
            <consortium name="US DOE Joint Genome Institute (JGI-PGF)"/>
            <person name="Walter F."/>
            <person name="Albersmeier A."/>
            <person name="Kalinowski J."/>
            <person name="Ruckert C."/>
        </authorList>
    </citation>
    <scope>NUCLEOTIDE SEQUENCE</scope>
    <source>
        <strain evidence="2">KCTC 32437</strain>
    </source>
</reference>
<reference evidence="2" key="2">
    <citation type="submission" date="2020-09" db="EMBL/GenBank/DDBJ databases">
        <authorList>
            <person name="Sun Q."/>
            <person name="Kim S."/>
        </authorList>
    </citation>
    <scope>NUCLEOTIDE SEQUENCE</scope>
    <source>
        <strain evidence="2">KCTC 32437</strain>
    </source>
</reference>
<keyword evidence="1" id="KW-1133">Transmembrane helix</keyword>
<dbReference type="Proteomes" id="UP000646579">
    <property type="component" value="Unassembled WGS sequence"/>
</dbReference>
<dbReference type="RefSeq" id="WP_189423515.1">
    <property type="nucleotide sequence ID" value="NZ_BMZE01000001.1"/>
</dbReference>
<evidence type="ECO:0000313" key="2">
    <source>
        <dbReference type="EMBL" id="GHA15042.1"/>
    </source>
</evidence>
<name>A0A918RZU0_9HYPH</name>
<gene>
    <name evidence="2" type="ORF">GCM10007989_07240</name>
</gene>
<keyword evidence="3" id="KW-1185">Reference proteome</keyword>
<sequence length="79" mass="8829">MLDTISDGCSGFQWIERLFDGVRDCCVIHDYGGSDGQLLDCLQSALPPWAWAIAAFCVALMVLFRPIYRLLNPKGNARH</sequence>
<keyword evidence="1" id="KW-0472">Membrane</keyword>
<evidence type="ECO:0000256" key="1">
    <source>
        <dbReference type="SAM" id="Phobius"/>
    </source>
</evidence>
<evidence type="ECO:0000313" key="3">
    <source>
        <dbReference type="Proteomes" id="UP000646579"/>
    </source>
</evidence>
<dbReference type="EMBL" id="BMZE01000001">
    <property type="protein sequence ID" value="GHA15042.1"/>
    <property type="molecule type" value="Genomic_DNA"/>
</dbReference>
<feature type="transmembrane region" description="Helical" evidence="1">
    <location>
        <begin position="49"/>
        <end position="68"/>
    </location>
</feature>